<dbReference type="Gene3D" id="1.10.30.10">
    <property type="entry name" value="High mobility group box domain"/>
    <property type="match status" value="1"/>
</dbReference>
<feature type="compositionally biased region" description="Low complexity" evidence="12">
    <location>
        <begin position="1060"/>
        <end position="1085"/>
    </location>
</feature>
<feature type="compositionally biased region" description="Polar residues" evidence="12">
    <location>
        <begin position="2031"/>
        <end position="2045"/>
    </location>
</feature>
<accession>A0AAR2KZV2</accession>
<evidence type="ECO:0000256" key="4">
    <source>
        <dbReference type="ARBA" id="ARBA00023125"/>
    </source>
</evidence>
<comment type="function">
    <text evidence="7">Transcriptional repressor which plays a role in development of the central nervous system (CNS). In concert with ATXN1 and ATXN1L, involved in brain development.</text>
</comment>
<organism evidence="14 15">
    <name type="scientific">Pygocentrus nattereri</name>
    <name type="common">Red-bellied piranha</name>
    <dbReference type="NCBI Taxonomy" id="42514"/>
    <lineage>
        <taxon>Eukaryota</taxon>
        <taxon>Metazoa</taxon>
        <taxon>Chordata</taxon>
        <taxon>Craniata</taxon>
        <taxon>Vertebrata</taxon>
        <taxon>Euteleostomi</taxon>
        <taxon>Actinopterygii</taxon>
        <taxon>Neopterygii</taxon>
        <taxon>Teleostei</taxon>
        <taxon>Ostariophysi</taxon>
        <taxon>Characiformes</taxon>
        <taxon>Characoidei</taxon>
        <taxon>Pygocentrus</taxon>
    </lineage>
</organism>
<evidence type="ECO:0000256" key="1">
    <source>
        <dbReference type="ARBA" id="ARBA00022491"/>
    </source>
</evidence>
<feature type="compositionally biased region" description="Basic and acidic residues" evidence="12">
    <location>
        <begin position="48"/>
        <end position="66"/>
    </location>
</feature>
<reference evidence="14" key="3">
    <citation type="submission" date="2025-09" db="UniProtKB">
        <authorList>
            <consortium name="Ensembl"/>
        </authorList>
    </citation>
    <scope>IDENTIFICATION</scope>
</reference>
<dbReference type="PANTHER" id="PTHR13059:SF15">
    <property type="entry name" value="PROTEIN CAPICUA HOMOLOG ISOFORM X1"/>
    <property type="match status" value="1"/>
</dbReference>
<protein>
    <recommendedName>
        <fullName evidence="10">Protein capicua homolog</fullName>
    </recommendedName>
</protein>
<feature type="region of interest" description="Disordered" evidence="12">
    <location>
        <begin position="1570"/>
        <end position="1714"/>
    </location>
</feature>
<feature type="compositionally biased region" description="Low complexity" evidence="12">
    <location>
        <begin position="877"/>
        <end position="889"/>
    </location>
</feature>
<feature type="region of interest" description="Disordered" evidence="12">
    <location>
        <begin position="1472"/>
        <end position="1511"/>
    </location>
</feature>
<feature type="compositionally biased region" description="Gly residues" evidence="12">
    <location>
        <begin position="1206"/>
        <end position="1215"/>
    </location>
</feature>
<feature type="region of interest" description="Disordered" evidence="12">
    <location>
        <begin position="152"/>
        <end position="172"/>
    </location>
</feature>
<feature type="region of interest" description="Disordered" evidence="12">
    <location>
        <begin position="662"/>
        <end position="783"/>
    </location>
</feature>
<dbReference type="PANTHER" id="PTHR13059">
    <property type="entry name" value="HMG-BOX TRANSCRIPTION FACTOR BBX"/>
    <property type="match status" value="1"/>
</dbReference>
<feature type="region of interest" description="Disordered" evidence="12">
    <location>
        <begin position="917"/>
        <end position="944"/>
    </location>
</feature>
<dbReference type="FunFam" id="1.10.30.10:FF:000010">
    <property type="entry name" value="Capicua transcriptional repressor b"/>
    <property type="match status" value="1"/>
</dbReference>
<dbReference type="GO" id="GO:0000977">
    <property type="term" value="F:RNA polymerase II transcription regulatory region sequence-specific DNA binding"/>
    <property type="evidence" value="ECO:0007669"/>
    <property type="project" value="TreeGrafter"/>
</dbReference>
<dbReference type="Pfam" id="PF25981">
    <property type="entry name" value="HTH_Cic_C"/>
    <property type="match status" value="1"/>
</dbReference>
<feature type="compositionally biased region" description="Basic and acidic residues" evidence="12">
    <location>
        <begin position="858"/>
        <end position="876"/>
    </location>
</feature>
<feature type="region of interest" description="Disordered" evidence="12">
    <location>
        <begin position="2291"/>
        <end position="2365"/>
    </location>
</feature>
<feature type="compositionally biased region" description="Basic and acidic residues" evidence="12">
    <location>
        <begin position="2499"/>
        <end position="2512"/>
    </location>
</feature>
<dbReference type="InterPro" id="IPR036910">
    <property type="entry name" value="HMG_box_dom_sf"/>
</dbReference>
<feature type="region of interest" description="Disordered" evidence="12">
    <location>
        <begin position="283"/>
        <end position="315"/>
    </location>
</feature>
<feature type="region of interest" description="Disordered" evidence="12">
    <location>
        <begin position="1194"/>
        <end position="1220"/>
    </location>
</feature>
<feature type="region of interest" description="Disordered" evidence="12">
    <location>
        <begin position="1282"/>
        <end position="1404"/>
    </location>
</feature>
<evidence type="ECO:0000256" key="9">
    <source>
        <dbReference type="ARBA" id="ARBA00065636"/>
    </source>
</evidence>
<dbReference type="SUPFAM" id="SSF47095">
    <property type="entry name" value="HMG-box"/>
    <property type="match status" value="1"/>
</dbReference>
<feature type="region of interest" description="Disordered" evidence="12">
    <location>
        <begin position="832"/>
        <end position="889"/>
    </location>
</feature>
<dbReference type="Pfam" id="PF16090">
    <property type="entry name" value="DUF4819"/>
    <property type="match status" value="1"/>
</dbReference>
<feature type="compositionally biased region" description="Pro residues" evidence="12">
    <location>
        <begin position="2237"/>
        <end position="2249"/>
    </location>
</feature>
<evidence type="ECO:0000256" key="5">
    <source>
        <dbReference type="ARBA" id="ARBA00023163"/>
    </source>
</evidence>
<evidence type="ECO:0000256" key="10">
    <source>
        <dbReference type="ARBA" id="ARBA00074291"/>
    </source>
</evidence>
<evidence type="ECO:0000313" key="15">
    <source>
        <dbReference type="Proteomes" id="UP001501920"/>
    </source>
</evidence>
<feature type="region of interest" description="Disordered" evidence="12">
    <location>
        <begin position="112"/>
        <end position="140"/>
    </location>
</feature>
<evidence type="ECO:0000256" key="6">
    <source>
        <dbReference type="ARBA" id="ARBA00023242"/>
    </source>
</evidence>
<feature type="compositionally biased region" description="Basic and acidic residues" evidence="12">
    <location>
        <begin position="1337"/>
        <end position="1351"/>
    </location>
</feature>
<comment type="subunit">
    <text evidence="8">Found in a complex with ATXN1 and ATXN1L.</text>
</comment>
<feature type="compositionally biased region" description="Basic and acidic residues" evidence="12">
    <location>
        <begin position="607"/>
        <end position="633"/>
    </location>
</feature>
<feature type="compositionally biased region" description="Polar residues" evidence="12">
    <location>
        <begin position="917"/>
        <end position="929"/>
    </location>
</feature>
<feature type="compositionally biased region" description="Pro residues" evidence="12">
    <location>
        <begin position="705"/>
        <end position="714"/>
    </location>
</feature>
<feature type="compositionally biased region" description="Polar residues" evidence="12">
    <location>
        <begin position="1126"/>
        <end position="1135"/>
    </location>
</feature>
<feature type="compositionally biased region" description="Basic and acidic residues" evidence="12">
    <location>
        <begin position="832"/>
        <end position="844"/>
    </location>
</feature>
<dbReference type="InterPro" id="IPR058607">
    <property type="entry name" value="HMG-box_Cic-like"/>
</dbReference>
<evidence type="ECO:0000256" key="11">
    <source>
        <dbReference type="PROSITE-ProRule" id="PRU00267"/>
    </source>
</evidence>
<dbReference type="GO" id="GO:0000981">
    <property type="term" value="F:DNA-binding transcription factor activity, RNA polymerase II-specific"/>
    <property type="evidence" value="ECO:0007669"/>
    <property type="project" value="TreeGrafter"/>
</dbReference>
<feature type="compositionally biased region" description="Polar residues" evidence="12">
    <location>
        <begin position="152"/>
        <end position="170"/>
    </location>
</feature>
<dbReference type="CDD" id="cd21990">
    <property type="entry name" value="HMG-box_CIC-like"/>
    <property type="match status" value="1"/>
</dbReference>
<evidence type="ECO:0000256" key="7">
    <source>
        <dbReference type="ARBA" id="ARBA00053962"/>
    </source>
</evidence>
<keyword evidence="3" id="KW-0805">Transcription regulation</keyword>
<reference evidence="14 15" key="1">
    <citation type="submission" date="2020-10" db="EMBL/GenBank/DDBJ databases">
        <title>Pygocentrus nattereri (red-bellied piranha) genome, fPygNat1, primary haplotype.</title>
        <authorList>
            <person name="Myers G."/>
            <person name="Meyer A."/>
            <person name="Karagic N."/>
            <person name="Pippel M."/>
            <person name="Winkler S."/>
            <person name="Tracey A."/>
            <person name="Wood J."/>
            <person name="Formenti G."/>
            <person name="Howe K."/>
            <person name="Fedrigo O."/>
            <person name="Jarvis E.D."/>
        </authorList>
    </citation>
    <scope>NUCLEOTIDE SEQUENCE [LARGE SCALE GENOMIC DNA]</scope>
</reference>
<feature type="region of interest" description="Disordered" evidence="12">
    <location>
        <begin position="1119"/>
        <end position="1138"/>
    </location>
</feature>
<feature type="compositionally biased region" description="Basic and acidic residues" evidence="12">
    <location>
        <begin position="1472"/>
        <end position="1481"/>
    </location>
</feature>
<feature type="compositionally biased region" description="Polar residues" evidence="12">
    <location>
        <begin position="1570"/>
        <end position="1580"/>
    </location>
</feature>
<dbReference type="InterPro" id="IPR052412">
    <property type="entry name" value="CC-Dev_Transcription_Reg"/>
</dbReference>
<evidence type="ECO:0000256" key="2">
    <source>
        <dbReference type="ARBA" id="ARBA00022553"/>
    </source>
</evidence>
<dbReference type="InterPro" id="IPR058606">
    <property type="entry name" value="HTH_Cic_C"/>
</dbReference>
<dbReference type="Pfam" id="PF00505">
    <property type="entry name" value="HMG_box"/>
    <property type="match status" value="1"/>
</dbReference>
<evidence type="ECO:0000256" key="8">
    <source>
        <dbReference type="ARBA" id="ARBA00064662"/>
    </source>
</evidence>
<dbReference type="SMART" id="SM00398">
    <property type="entry name" value="HMG"/>
    <property type="match status" value="1"/>
</dbReference>
<dbReference type="GeneTree" id="ENSGT00940000159960"/>
<feature type="compositionally biased region" description="Low complexity" evidence="12">
    <location>
        <begin position="586"/>
        <end position="595"/>
    </location>
</feature>
<feature type="compositionally biased region" description="Basic and acidic residues" evidence="12">
    <location>
        <begin position="1668"/>
        <end position="1691"/>
    </location>
</feature>
<feature type="compositionally biased region" description="Acidic residues" evidence="12">
    <location>
        <begin position="1596"/>
        <end position="1606"/>
    </location>
</feature>
<dbReference type="Ensembl" id="ENSPNAT00000065362.1">
    <property type="protein sequence ID" value="ENSPNAP00000067907.1"/>
    <property type="gene ID" value="ENSPNAG00000020619.2"/>
</dbReference>
<evidence type="ECO:0000259" key="13">
    <source>
        <dbReference type="PROSITE" id="PS50118"/>
    </source>
</evidence>
<keyword evidence="4 11" id="KW-0238">DNA-binding</keyword>
<feature type="region of interest" description="Disordered" evidence="12">
    <location>
        <begin position="523"/>
        <end position="634"/>
    </location>
</feature>
<feature type="compositionally biased region" description="Basic and acidic residues" evidence="12">
    <location>
        <begin position="2046"/>
        <end position="2061"/>
    </location>
</feature>
<feature type="DNA-binding region" description="HMG box" evidence="11">
    <location>
        <begin position="1402"/>
        <end position="1470"/>
    </location>
</feature>
<dbReference type="PROSITE" id="PS50118">
    <property type="entry name" value="HMG_BOX_2"/>
    <property type="match status" value="1"/>
</dbReference>
<evidence type="ECO:0000256" key="3">
    <source>
        <dbReference type="ARBA" id="ARBA00023015"/>
    </source>
</evidence>
<feature type="domain" description="HMG box" evidence="13">
    <location>
        <begin position="1402"/>
        <end position="1470"/>
    </location>
</feature>
<evidence type="ECO:0000313" key="14">
    <source>
        <dbReference type="Ensembl" id="ENSPNAP00000067907.1"/>
    </source>
</evidence>
<keyword evidence="15" id="KW-1185">Reference proteome</keyword>
<feature type="compositionally biased region" description="Low complexity" evidence="12">
    <location>
        <begin position="1692"/>
        <end position="1711"/>
    </location>
</feature>
<dbReference type="InterPro" id="IPR009071">
    <property type="entry name" value="HMG_box_dom"/>
</dbReference>
<keyword evidence="1" id="KW-0678">Repressor</keyword>
<keyword evidence="2" id="KW-0597">Phosphoprotein</keyword>
<dbReference type="GO" id="GO:0005634">
    <property type="term" value="C:nucleus"/>
    <property type="evidence" value="ECO:0007669"/>
    <property type="project" value="UniProtKB-UniRule"/>
</dbReference>
<comment type="subunit">
    <text evidence="9">Interacts with ATXN1.</text>
</comment>
<proteinExistence type="predicted"/>
<feature type="compositionally biased region" description="Basic and acidic residues" evidence="12">
    <location>
        <begin position="1387"/>
        <end position="1403"/>
    </location>
</feature>
<feature type="compositionally biased region" description="Basic and acidic residues" evidence="12">
    <location>
        <begin position="2218"/>
        <end position="2231"/>
    </location>
</feature>
<feature type="region of interest" description="Disordered" evidence="12">
    <location>
        <begin position="1010"/>
        <end position="1095"/>
    </location>
</feature>
<feature type="compositionally biased region" description="Low complexity" evidence="12">
    <location>
        <begin position="1657"/>
        <end position="1666"/>
    </location>
</feature>
<feature type="compositionally biased region" description="Polar residues" evidence="12">
    <location>
        <begin position="731"/>
        <end position="740"/>
    </location>
</feature>
<feature type="compositionally biased region" description="Polar residues" evidence="12">
    <location>
        <begin position="1283"/>
        <end position="1305"/>
    </location>
</feature>
<feature type="compositionally biased region" description="Low complexity" evidence="12">
    <location>
        <begin position="2089"/>
        <end position="2100"/>
    </location>
</feature>
<evidence type="ECO:0000256" key="12">
    <source>
        <dbReference type="SAM" id="MobiDB-lite"/>
    </source>
</evidence>
<sequence>MRSQKKQRGRSPLSKRGKGRRKQDKHNRQSQATPAVVSSRKLTPAKLDTSKGKTDKRNSTSRREGLKGQMKGLSVEVDQAEQVVVRVNKMTCPKNANSSMHNLTVANSIASSPVPNSTVSNPVANSTASSPLTNSTASNSINTNVAANGLNKSASVNTNHSPTTLSSRKTATFKARVPKKKYMYEHGTVSASPISPTPVPSLALNSNHLSTLCNPIPTNIPLRASKAIVEEDSVGVSTDMNIKELGDSKTRTESLKLNCLAWVEAVKDEVPSEGERVVAQVETDAYGEGAPNSARSSSTDTASEHSPDLDVLEPTSVHPNIGISLSISPLNKSPILPPHLTSNNHVKQEDFSGIAEALAKGLKNQRVLVRHQRTKEGMEGEESNKECVFICGVVRGATKEQLNVGLQINGVETQLLFPFQALASHPHQTIDLILDAPPPGGDPVEVGTHVCVPYGGDKGKEVYREGVVSHVDSHPAVACPYRVLLKEEQNRRKTGNKMAEAKQRTEIQAVWVSRQNLRLVVPPWEGDVQEQEQDREEREGKDEMEVEREVCQLSRGMGFGGAGPPPGRNMEFSNPDVGGKQYDGTSPPSSASLPAVLIVNSVPSLHTGRESQRLEDTERERERARERDRERKQLQTPEVDLEVLRLNLAPLQDAGGTLISGVTKAAGPSQHRQILSKPPGHSGSLSVARGLSATSLGTHLSCPPSGSPQPPPSPAFVGSDGALSLPHPSNMAPSPSSKRSLTPLDKTPSPSQNSTPIPGSSTSSSASSSRSRTPLSVAQQKYKKGDVVCTPNGIRKKFNGKQWRRLCSKDSCMKESQRRGYCSRHLSMRTKELEGAGGEREHRGGGGSSSGTATPSDLRGRASSEFDWEETSRDSSETSSRGTDSRPRLVLPSLLPQDFSRFDFDECEAATMLVSLGSSRSGTPSFSPISNQSPFSPAPSPSPSPLFGFRPANFSPITTLTVLPPRRHQHASGTSTGTSKLNTSVVEKERERLVPGIVPSFQTSLTFTVPVSPSKRKSDAPPPPPPVVQDCTKSELEQSRIDPSVGTSFRVLSPQTITFSRSQRPPSSTASSSPPSPLPLETSSQHAVAQHSLRDSPIIVRNPEIPLAKFTERPLARVADEEGASSKENSQSGSLTGAGLQVPVPINAAASTNGAVLLHNPSSTLVLVSSISSLPNPNPTGLTTQSSPALACISVPSPTPESASFGSGGGGGQDKGGITTLQQPVPCHPAPTALLPLILPAETLHPVPCKDIIMGRPGTVWTNVEPRSVPVFPWHSLVPFLAPTQSDPSTQPGEGQQPVNHSQAGTLKKESQGGSVLKEMVEGTSNPPSRPAVDDLPPERERETERERPDSETESDVDDPFLPGVLPDPPISASTGKRRSQSLSALPKDDKNSPGKREKDHIRRPMNAFMIFSKRHRALVHQRHPNQDNRTVSKILGEWWYALGPKEKQKYHDLAFQVKEAHFKAHPDWKWCNKDRKKSSSEGRNMPGGKDIRERSMSETTEPPSVSMGAELKGVAPSLVGVSERAGGDGHARPRAFSQSAMHSLERSERGNPQVLAELAQMCGDGGQFSSRGALSQVQRGVSEDMTSDEERMVICEEEGDDDVIEDPYPGSSIDLKCKEKVTDSDSENGSGDEGERKRVFAPVICSSSSGPGQGRSVSLSSYPSSRHFSDAASKRKRGMEGGEGERKDAEGGASHSSIPMSSSGQSILVSSGGGGSGGVSSMLGLGAVRVASTVVTNVVRPVISTPVPIASKSPHERKPAIPQAQLLIGSGAAGGGATGGAPPTLANGKQSGYASSPAVGVVSPGARVQTQSPVLQGKMLVPMATVRTAPAPSQQFPLVAPPLPVQNGAQAGNKIIQIAPMPVVQSQLPSAGSPFSVTMATATVVAPGSTPSQAVLLPPPPTRITYVQSTPGGPSTIPLVSSTTGSTSQAAPPTPGSAYVPSPLATFTAIAHPGQTLVQPLIAGQPPLLAPAQSPNPHPSIPAPAITAIYPPTTVTLATGMVSAAAVPPGVVYTVSSPSSLSPHILPKHTSPTSAASTTLVTSDRQGHGPAHSERQLHQDRAVEGHMYTLPADRQTDKLPVVQTDRLAQAAGKSSSSSTAPPPGALQPGSPAQPSHTVGGPGISKLPPVPTRPPQKVKATVANIPVGCYDGGGRGKEREKEREKEKDREREKESGSLFSFEPDKAGETVSPAASSLEEGSSEADAYSVGEAGATGSRSKEANAKETEWKDSASSSPLPPSDPVPPLPQPDKDAPPPKKVKARPPPLKRPFDSVDKVLSEVYFEERFAELPEFRPEEVLPSPTLQSLATSPRAILGSYRRKRKNSTDLDSSTEDPISPKRKSRRRSSCSSEPNTPKSAAKCEGDIFTFDRPGTDGEDILGELEFDKVPYSSLRRTLDQRRALVMQLFQEHGFFPSAQATAAFQARYVDIFPTKVCLQLKIREVRQKIMQTAAPSESAGAPDSICLPGPSGPVATDGGGGGGAECTEKEAGQEEEQTSCEEARNAGDSLDSTR</sequence>
<feature type="region of interest" description="Disordered" evidence="12">
    <location>
        <begin position="1"/>
        <end position="73"/>
    </location>
</feature>
<feature type="region of interest" description="Disordered" evidence="12">
    <location>
        <begin position="2018"/>
        <end position="2061"/>
    </location>
</feature>
<feature type="compositionally biased region" description="Basic and acidic residues" evidence="12">
    <location>
        <begin position="2154"/>
        <end position="2175"/>
    </location>
</feature>
<feature type="region of interest" description="Disordered" evidence="12">
    <location>
        <begin position="2088"/>
        <end position="2274"/>
    </location>
</feature>
<feature type="compositionally biased region" description="Basic residues" evidence="12">
    <location>
        <begin position="1"/>
        <end position="25"/>
    </location>
</feature>
<keyword evidence="5" id="KW-0804">Transcription</keyword>
<feature type="compositionally biased region" description="Low complexity" evidence="12">
    <location>
        <begin position="754"/>
        <end position="776"/>
    </location>
</feature>
<feature type="compositionally biased region" description="Basic and acidic residues" evidence="12">
    <location>
        <begin position="535"/>
        <end position="550"/>
    </location>
</feature>
<keyword evidence="6 11" id="KW-0539">Nucleus</keyword>
<dbReference type="InterPro" id="IPR032147">
    <property type="entry name" value="Cic_dom"/>
</dbReference>
<name>A0AAR2KZV2_PYGNA</name>
<dbReference type="Proteomes" id="UP001501920">
    <property type="component" value="Chromosome 3"/>
</dbReference>
<reference evidence="14" key="2">
    <citation type="submission" date="2025-08" db="UniProtKB">
        <authorList>
            <consortium name="Ensembl"/>
        </authorList>
    </citation>
    <scope>IDENTIFICATION</scope>
</reference>
<feature type="region of interest" description="Disordered" evidence="12">
    <location>
        <begin position="2451"/>
        <end position="2512"/>
    </location>
</feature>